<dbReference type="EMBL" id="JAEVFJ010000008">
    <property type="protein sequence ID" value="KAH8103024.1"/>
    <property type="molecule type" value="Genomic_DNA"/>
</dbReference>
<keyword evidence="2" id="KW-1133">Transmembrane helix</keyword>
<feature type="region of interest" description="Disordered" evidence="1">
    <location>
        <begin position="1"/>
        <end position="28"/>
    </location>
</feature>
<evidence type="ECO:0000256" key="2">
    <source>
        <dbReference type="SAM" id="Phobius"/>
    </source>
</evidence>
<keyword evidence="4" id="KW-1185">Reference proteome</keyword>
<proteinExistence type="predicted"/>
<feature type="transmembrane region" description="Helical" evidence="2">
    <location>
        <begin position="36"/>
        <end position="57"/>
    </location>
</feature>
<reference evidence="3" key="1">
    <citation type="journal article" date="2021" name="New Phytol.">
        <title>Evolutionary innovations through gain and loss of genes in the ectomycorrhizal Boletales.</title>
        <authorList>
            <person name="Wu G."/>
            <person name="Miyauchi S."/>
            <person name="Morin E."/>
            <person name="Kuo A."/>
            <person name="Drula E."/>
            <person name="Varga T."/>
            <person name="Kohler A."/>
            <person name="Feng B."/>
            <person name="Cao Y."/>
            <person name="Lipzen A."/>
            <person name="Daum C."/>
            <person name="Hundley H."/>
            <person name="Pangilinan J."/>
            <person name="Johnson J."/>
            <person name="Barry K."/>
            <person name="LaButti K."/>
            <person name="Ng V."/>
            <person name="Ahrendt S."/>
            <person name="Min B."/>
            <person name="Choi I.G."/>
            <person name="Park H."/>
            <person name="Plett J.M."/>
            <person name="Magnuson J."/>
            <person name="Spatafora J.W."/>
            <person name="Nagy L.G."/>
            <person name="Henrissat B."/>
            <person name="Grigoriev I.V."/>
            <person name="Yang Z.L."/>
            <person name="Xu J."/>
            <person name="Martin F.M."/>
        </authorList>
    </citation>
    <scope>NUCLEOTIDE SEQUENCE</scope>
    <source>
        <strain evidence="3">KKN 215</strain>
    </source>
</reference>
<name>A0A8K0UTH4_9AGAR</name>
<evidence type="ECO:0000256" key="1">
    <source>
        <dbReference type="SAM" id="MobiDB-lite"/>
    </source>
</evidence>
<evidence type="ECO:0000313" key="3">
    <source>
        <dbReference type="EMBL" id="KAH8103024.1"/>
    </source>
</evidence>
<sequence length="314" mass="34665">MALQSFSAPNATSTGNSTVTDLPPPPAGTLNPGSSIPFSFLIAFIALFLFFLGCGLGTRRAAVVFRRNLGLNDSAAQRSRRVEVVKPAIWDAWPEVDERNESERWSDIQPLAFTLIREKSQEDRTFSPRESRLPNGAISPVGEMSYFPSRGAYMTTTPVPPISRTPVYSGLSRAAVPPDHIPANIHTDNPGPNPTRRHPEPPPTNIFHRIYTSVRNSVYTLAIMNGFRIGSRQRVRTLDNPEPPKPVEGVQVTVLVVMPSVERKLREKLKRESQDIQTVKAGDEAELGVEFGELVVGTTKLPWSELEGSLGDWD</sequence>
<feature type="compositionally biased region" description="Polar residues" evidence="1">
    <location>
        <begin position="1"/>
        <end position="20"/>
    </location>
</feature>
<evidence type="ECO:0000313" key="4">
    <source>
        <dbReference type="Proteomes" id="UP000813824"/>
    </source>
</evidence>
<gene>
    <name evidence="3" type="ORF">BXZ70DRAFT_767015</name>
</gene>
<keyword evidence="2" id="KW-0812">Transmembrane</keyword>
<dbReference type="Proteomes" id="UP000813824">
    <property type="component" value="Unassembled WGS sequence"/>
</dbReference>
<dbReference type="OrthoDB" id="2796963at2759"/>
<organism evidence="3 4">
    <name type="scientific">Cristinia sonorae</name>
    <dbReference type="NCBI Taxonomy" id="1940300"/>
    <lineage>
        <taxon>Eukaryota</taxon>
        <taxon>Fungi</taxon>
        <taxon>Dikarya</taxon>
        <taxon>Basidiomycota</taxon>
        <taxon>Agaricomycotina</taxon>
        <taxon>Agaricomycetes</taxon>
        <taxon>Agaricomycetidae</taxon>
        <taxon>Agaricales</taxon>
        <taxon>Pleurotineae</taxon>
        <taxon>Stephanosporaceae</taxon>
        <taxon>Cristinia</taxon>
    </lineage>
</organism>
<feature type="region of interest" description="Disordered" evidence="1">
    <location>
        <begin position="178"/>
        <end position="202"/>
    </location>
</feature>
<protein>
    <submittedName>
        <fullName evidence="3">Uncharacterized protein</fullName>
    </submittedName>
</protein>
<keyword evidence="2" id="KW-0472">Membrane</keyword>
<dbReference type="AlphaFoldDB" id="A0A8K0UTH4"/>
<comment type="caution">
    <text evidence="3">The sequence shown here is derived from an EMBL/GenBank/DDBJ whole genome shotgun (WGS) entry which is preliminary data.</text>
</comment>
<accession>A0A8K0UTH4</accession>